<name>A0A5C3ENG1_9BASI</name>
<proteinExistence type="predicted"/>
<gene>
    <name evidence="2" type="ORF">UTRI_02635</name>
</gene>
<protein>
    <recommendedName>
        <fullName evidence="4">Mig1 protein</fullName>
    </recommendedName>
</protein>
<sequence>MHWHTLKLAFSLVATLYLPLNVLADCPARTVVQPRNKEFLSICAASPDAPDVGKTDQYHPCFRLNNGNLHDVQVYHKTLKDDGTHLIVKDGDLIDFTLTQGTTEASIYWPETGWLFIIQPSKIHGVCFDTWLVRLPTSASESTIKKEQAKATSSGTSDFRCEKWNFVDL</sequence>
<keyword evidence="1" id="KW-0732">Signal</keyword>
<feature type="signal peptide" evidence="1">
    <location>
        <begin position="1"/>
        <end position="24"/>
    </location>
</feature>
<evidence type="ECO:0000313" key="2">
    <source>
        <dbReference type="EMBL" id="SPO32078.1"/>
    </source>
</evidence>
<dbReference type="EMBL" id="OOIN01000043">
    <property type="protein sequence ID" value="SPO32078.1"/>
    <property type="molecule type" value="Genomic_DNA"/>
</dbReference>
<dbReference type="AlphaFoldDB" id="A0A5C3ENG1"/>
<evidence type="ECO:0000313" key="3">
    <source>
        <dbReference type="Proteomes" id="UP000324022"/>
    </source>
</evidence>
<dbReference type="Proteomes" id="UP000324022">
    <property type="component" value="Unassembled WGS sequence"/>
</dbReference>
<keyword evidence="3" id="KW-1185">Reference proteome</keyword>
<accession>A0A5C3ENG1</accession>
<organism evidence="2 3">
    <name type="scientific">Ustilago trichophora</name>
    <dbReference type="NCBI Taxonomy" id="86804"/>
    <lineage>
        <taxon>Eukaryota</taxon>
        <taxon>Fungi</taxon>
        <taxon>Dikarya</taxon>
        <taxon>Basidiomycota</taxon>
        <taxon>Ustilaginomycotina</taxon>
        <taxon>Ustilaginomycetes</taxon>
        <taxon>Ustilaginales</taxon>
        <taxon>Ustilaginaceae</taxon>
        <taxon>Ustilago</taxon>
    </lineage>
</organism>
<evidence type="ECO:0008006" key="4">
    <source>
        <dbReference type="Google" id="ProtNLM"/>
    </source>
</evidence>
<reference evidence="2 3" key="1">
    <citation type="submission" date="2018-03" db="EMBL/GenBank/DDBJ databases">
        <authorList>
            <person name="Guldener U."/>
        </authorList>
    </citation>
    <scope>NUCLEOTIDE SEQUENCE [LARGE SCALE GENOMIC DNA]</scope>
    <source>
        <strain evidence="2 3">NBRC100155</strain>
    </source>
</reference>
<feature type="chain" id="PRO_5023002869" description="Mig1 protein" evidence="1">
    <location>
        <begin position="25"/>
        <end position="169"/>
    </location>
</feature>
<evidence type="ECO:0000256" key="1">
    <source>
        <dbReference type="SAM" id="SignalP"/>
    </source>
</evidence>